<reference evidence="1 2" key="1">
    <citation type="submission" date="2020-08" db="EMBL/GenBank/DDBJ databases">
        <authorList>
            <person name="Newling K."/>
            <person name="Davey J."/>
            <person name="Forrester S."/>
        </authorList>
    </citation>
    <scope>NUCLEOTIDE SEQUENCE [LARGE SCALE GENOMIC DNA]</scope>
    <source>
        <strain evidence="2">Crithidia deanei Carvalho (ATCC PRA-265)</strain>
    </source>
</reference>
<dbReference type="SUPFAM" id="SSF55961">
    <property type="entry name" value="Bet v1-like"/>
    <property type="match status" value="1"/>
</dbReference>
<evidence type="ECO:0000313" key="1">
    <source>
        <dbReference type="EMBL" id="CAD2212794.1"/>
    </source>
</evidence>
<dbReference type="InterPro" id="IPR023393">
    <property type="entry name" value="START-like_dom_sf"/>
</dbReference>
<gene>
    <name evidence="1" type="ORF">ADEAN_000020600</name>
</gene>
<dbReference type="AlphaFoldDB" id="A0A7G2C0F3"/>
<name>A0A7G2C0F3_9TRYP</name>
<dbReference type="Proteomes" id="UP000515908">
    <property type="component" value="Chromosome 01"/>
</dbReference>
<sequence>MERLLLDDPENKDDPKSSNIYKYSPLLTMQFDCARLGPNVVVNKSIHKIPMILIAPRQMVMYVTRAVLLNAEQQTALGVRPKSATDDQDDLNVFIQCGIEYTGDNELTKEDKGYVRGSTFVFFLMGQEEKDGSLTLTYVTDVSSGGSIPSAMADRPNAGQYRMALLIHNLLADMAKDKKNKEGHLVKVFDNDRLFSPLL</sequence>
<organism evidence="1 2">
    <name type="scientific">Angomonas deanei</name>
    <dbReference type="NCBI Taxonomy" id="59799"/>
    <lineage>
        <taxon>Eukaryota</taxon>
        <taxon>Discoba</taxon>
        <taxon>Euglenozoa</taxon>
        <taxon>Kinetoplastea</taxon>
        <taxon>Metakinetoplastina</taxon>
        <taxon>Trypanosomatida</taxon>
        <taxon>Trypanosomatidae</taxon>
        <taxon>Strigomonadinae</taxon>
        <taxon>Angomonas</taxon>
    </lineage>
</organism>
<dbReference type="OrthoDB" id="259656at2759"/>
<protein>
    <submittedName>
        <fullName evidence="1">Uncharacterized protein</fullName>
    </submittedName>
</protein>
<accession>A0A7G2C0F3</accession>
<dbReference type="Gene3D" id="3.30.530.20">
    <property type="match status" value="1"/>
</dbReference>
<proteinExistence type="predicted"/>
<dbReference type="VEuPathDB" id="TriTrypDB:ADEAN_000020600"/>
<dbReference type="EMBL" id="LR877145">
    <property type="protein sequence ID" value="CAD2212794.1"/>
    <property type="molecule type" value="Genomic_DNA"/>
</dbReference>
<keyword evidence="2" id="KW-1185">Reference proteome</keyword>
<evidence type="ECO:0000313" key="2">
    <source>
        <dbReference type="Proteomes" id="UP000515908"/>
    </source>
</evidence>